<accession>A0A1I6S040</accession>
<protein>
    <recommendedName>
        <fullName evidence="3">DUF1127 domain-containing protein</fullName>
    </recommendedName>
</protein>
<evidence type="ECO:0000313" key="1">
    <source>
        <dbReference type="EMBL" id="SFS70329.1"/>
    </source>
</evidence>
<gene>
    <name evidence="1" type="ORF">SAMN04488040_1676</name>
</gene>
<dbReference type="AlphaFoldDB" id="A0A1I6S040"/>
<dbReference type="STRING" id="394264.SAMN04488040_1676"/>
<evidence type="ECO:0000313" key="2">
    <source>
        <dbReference type="Proteomes" id="UP000199239"/>
    </source>
</evidence>
<evidence type="ECO:0008006" key="3">
    <source>
        <dbReference type="Google" id="ProtNLM"/>
    </source>
</evidence>
<dbReference type="Proteomes" id="UP000199239">
    <property type="component" value="Unassembled WGS sequence"/>
</dbReference>
<keyword evidence="2" id="KW-1185">Reference proteome</keyword>
<organism evidence="1 2">
    <name type="scientific">Sulfitobacter marinus</name>
    <dbReference type="NCBI Taxonomy" id="394264"/>
    <lineage>
        <taxon>Bacteria</taxon>
        <taxon>Pseudomonadati</taxon>
        <taxon>Pseudomonadota</taxon>
        <taxon>Alphaproteobacteria</taxon>
        <taxon>Rhodobacterales</taxon>
        <taxon>Roseobacteraceae</taxon>
        <taxon>Sulfitobacter</taxon>
    </lineage>
</organism>
<sequence length="86" mass="9400">MPSKERSIMAYSSTISHTGGFSLKTPFTAIGAFFAALGNAMIAASSNSARLQKVEMLNAKSDAELAEMGIKRDDIVHHVFRDLYYI</sequence>
<dbReference type="EMBL" id="FPAJ01000002">
    <property type="protein sequence ID" value="SFS70329.1"/>
    <property type="molecule type" value="Genomic_DNA"/>
</dbReference>
<name>A0A1I6S040_9RHOB</name>
<reference evidence="2" key="1">
    <citation type="submission" date="2016-10" db="EMBL/GenBank/DDBJ databases">
        <authorList>
            <person name="Varghese N."/>
            <person name="Submissions S."/>
        </authorList>
    </citation>
    <scope>NUCLEOTIDE SEQUENCE [LARGE SCALE GENOMIC DNA]</scope>
    <source>
        <strain evidence="2">DSM 23422</strain>
    </source>
</reference>
<proteinExistence type="predicted"/>